<dbReference type="SUPFAM" id="SSF56281">
    <property type="entry name" value="Metallo-hydrolase/oxidoreductase"/>
    <property type="match status" value="1"/>
</dbReference>
<reference evidence="3 4" key="1">
    <citation type="submission" date="2019-12" db="EMBL/GenBank/DDBJ databases">
        <title>Roseobacter cerasinus sp. nov., isolated from seawater around aquaculture.</title>
        <authorList>
            <person name="Muramatsu S."/>
            <person name="Takabe Y."/>
            <person name="Mori K."/>
            <person name="Takaichi S."/>
            <person name="Hanada S."/>
        </authorList>
    </citation>
    <scope>NUCLEOTIDE SEQUENCE [LARGE SCALE GENOMIC DNA]</scope>
    <source>
        <strain evidence="3 4">AI77</strain>
    </source>
</reference>
<dbReference type="InterPro" id="IPR001279">
    <property type="entry name" value="Metallo-B-lactamas"/>
</dbReference>
<dbReference type="PANTHER" id="PTHR42951">
    <property type="entry name" value="METALLO-BETA-LACTAMASE DOMAIN-CONTAINING"/>
    <property type="match status" value="1"/>
</dbReference>
<dbReference type="RefSeq" id="WP_159979926.1">
    <property type="nucleotide sequence ID" value="NZ_BLIV01000007.1"/>
</dbReference>
<comment type="similarity">
    <text evidence="1">Belongs to the metallo-beta-lactamase superfamily. Class-B beta-lactamase family.</text>
</comment>
<accession>A0A640W026</accession>
<evidence type="ECO:0000313" key="4">
    <source>
        <dbReference type="Proteomes" id="UP000436522"/>
    </source>
</evidence>
<dbReference type="AlphaFoldDB" id="A0A640W026"/>
<protein>
    <submittedName>
        <fullName evidence="3">MBL fold metallo-hydrolase</fullName>
    </submittedName>
</protein>
<keyword evidence="4" id="KW-1185">Reference proteome</keyword>
<dbReference type="PANTHER" id="PTHR42951:SF4">
    <property type="entry name" value="ACYL-COENZYME A THIOESTERASE MBLAC2"/>
    <property type="match status" value="1"/>
</dbReference>
<proteinExistence type="inferred from homology"/>
<dbReference type="InterPro" id="IPR036866">
    <property type="entry name" value="RibonucZ/Hydroxyglut_hydro"/>
</dbReference>
<comment type="caution">
    <text evidence="3">The sequence shown here is derived from an EMBL/GenBank/DDBJ whole genome shotgun (WGS) entry which is preliminary data.</text>
</comment>
<gene>
    <name evidence="3" type="ORF">So717_35690</name>
</gene>
<dbReference type="Gene3D" id="3.60.15.10">
    <property type="entry name" value="Ribonuclease Z/Hydroxyacylglutathione hydrolase-like"/>
    <property type="match status" value="1"/>
</dbReference>
<name>A0A640W026_9RHOB</name>
<keyword evidence="3" id="KW-0378">Hydrolase</keyword>
<dbReference type="GO" id="GO:0017001">
    <property type="term" value="P:antibiotic catabolic process"/>
    <property type="evidence" value="ECO:0007669"/>
    <property type="project" value="UniProtKB-ARBA"/>
</dbReference>
<dbReference type="OrthoDB" id="7253658at2"/>
<evidence type="ECO:0000256" key="1">
    <source>
        <dbReference type="ARBA" id="ARBA00005250"/>
    </source>
</evidence>
<dbReference type="Proteomes" id="UP000436522">
    <property type="component" value="Unassembled WGS sequence"/>
</dbReference>
<evidence type="ECO:0000259" key="2">
    <source>
        <dbReference type="SMART" id="SM00849"/>
    </source>
</evidence>
<sequence length="262" mass="29091">MTLPIADQWFQATKVDADTTLIIEPHIHVLEQANMWLVEGSERDMILDTGMGVIPFRPYLDSLRKDPGKEIMCVSSHTHIDHIGAVHEFDIRLVHPAEADEMAHPSGLNSLFRRDMPERLLQTFLDAGYPPIGETLIEALPYEGYDPENYRLHGAPATGLLSHGDHVDLGNHVYQVLHLPGHSPGGIGLFEEKTGILFAADAIYDGPLIYEGPGMSVDDYRATFDLLKSLPATTIHGGHDPSFDRARMLEIIAHYEALWDAA</sequence>
<dbReference type="Pfam" id="PF00753">
    <property type="entry name" value="Lactamase_B"/>
    <property type="match status" value="1"/>
</dbReference>
<dbReference type="InterPro" id="IPR050855">
    <property type="entry name" value="NDM-1-like"/>
</dbReference>
<dbReference type="GO" id="GO:0016787">
    <property type="term" value="F:hydrolase activity"/>
    <property type="evidence" value="ECO:0007669"/>
    <property type="project" value="UniProtKB-KW"/>
</dbReference>
<feature type="domain" description="Metallo-beta-lactamase" evidence="2">
    <location>
        <begin position="32"/>
        <end position="239"/>
    </location>
</feature>
<dbReference type="EMBL" id="BLIV01000007">
    <property type="protein sequence ID" value="GFE51816.1"/>
    <property type="molecule type" value="Genomic_DNA"/>
</dbReference>
<dbReference type="SMART" id="SM00849">
    <property type="entry name" value="Lactamase_B"/>
    <property type="match status" value="1"/>
</dbReference>
<organism evidence="3 4">
    <name type="scientific">Roseobacter cerasinus</name>
    <dbReference type="NCBI Taxonomy" id="2602289"/>
    <lineage>
        <taxon>Bacteria</taxon>
        <taxon>Pseudomonadati</taxon>
        <taxon>Pseudomonadota</taxon>
        <taxon>Alphaproteobacteria</taxon>
        <taxon>Rhodobacterales</taxon>
        <taxon>Roseobacteraceae</taxon>
        <taxon>Roseobacter</taxon>
    </lineage>
</organism>
<evidence type="ECO:0000313" key="3">
    <source>
        <dbReference type="EMBL" id="GFE51816.1"/>
    </source>
</evidence>